<evidence type="ECO:0000256" key="5">
    <source>
        <dbReference type="ARBA" id="ARBA00022642"/>
    </source>
</evidence>
<sequence length="300" mass="33418">MFAEQMFDIERLKRQKNAVILAHNYQILPIQGVADFVGDSFELSMAAKDVDADIILFCGVDFMAETAAILNPDKKVLIPSTEAICPMAMQIDAEMVKKAKEKYNAPFVAYVNTHAETKAVADVCCTSANVAKVVENLDAERVLLGPDANLAWYAAEKTGKEVIAVPQYGNCCVHQSFTAKDVLTAREKHPDATIIVHPECRPEVQKLADFVGSTSQMVRFVEQNDAEKVIIGTEIGLIERLRQQSDKTILPLKESVCRAMKRNTMDGVVKALVEERNVVRVDEKIAERARRAIERMFELC</sequence>
<dbReference type="GO" id="GO:0046872">
    <property type="term" value="F:metal ion binding"/>
    <property type="evidence" value="ECO:0007669"/>
    <property type="project" value="UniProtKB-KW"/>
</dbReference>
<protein>
    <recommendedName>
        <fullName evidence="3 10">Quinolinate synthase</fullName>
        <ecNumber evidence="3 10">2.5.1.72</ecNumber>
    </recommendedName>
</protein>
<dbReference type="GO" id="GO:0034628">
    <property type="term" value="P:'de novo' NAD+ biosynthetic process from L-aspartate"/>
    <property type="evidence" value="ECO:0007669"/>
    <property type="project" value="TreeGrafter"/>
</dbReference>
<dbReference type="NCBIfam" id="NF006878">
    <property type="entry name" value="PRK09375.1-2"/>
    <property type="match status" value="1"/>
</dbReference>
<comment type="caution">
    <text evidence="11">The sequence shown here is derived from an EMBL/GenBank/DDBJ whole genome shotgun (WGS) entry which is preliminary data.</text>
</comment>
<evidence type="ECO:0000256" key="10">
    <source>
        <dbReference type="NCBIfam" id="TIGR00550"/>
    </source>
</evidence>
<keyword evidence="6" id="KW-0808">Transferase</keyword>
<keyword evidence="4" id="KW-0004">4Fe-4S</keyword>
<proteinExistence type="predicted"/>
<evidence type="ECO:0000256" key="2">
    <source>
        <dbReference type="ARBA" id="ARBA00005065"/>
    </source>
</evidence>
<dbReference type="Proteomes" id="UP000054307">
    <property type="component" value="Unassembled WGS sequence"/>
</dbReference>
<keyword evidence="5" id="KW-0662">Pyridine nucleotide biosynthesis</keyword>
<name>A0A124F7U2_ARCFL</name>
<evidence type="ECO:0000256" key="8">
    <source>
        <dbReference type="ARBA" id="ARBA00023004"/>
    </source>
</evidence>
<dbReference type="EC" id="2.5.1.72" evidence="3 10"/>
<dbReference type="InterPro" id="IPR036094">
    <property type="entry name" value="NadA_sf"/>
</dbReference>
<evidence type="ECO:0000256" key="7">
    <source>
        <dbReference type="ARBA" id="ARBA00022723"/>
    </source>
</evidence>
<accession>A0A124F7U2</accession>
<dbReference type="PANTHER" id="PTHR30573">
    <property type="entry name" value="QUINOLINATE SYNTHETASE A"/>
    <property type="match status" value="1"/>
</dbReference>
<comment type="pathway">
    <text evidence="2">Cofactor biosynthesis; NAD(+) biosynthesis; quinolinate from iminoaspartate: step 1/1.</text>
</comment>
<dbReference type="GO" id="GO:0008987">
    <property type="term" value="F:quinolinate synthetase A activity"/>
    <property type="evidence" value="ECO:0007669"/>
    <property type="project" value="UniProtKB-UniRule"/>
</dbReference>
<dbReference type="Pfam" id="PF02445">
    <property type="entry name" value="NadA"/>
    <property type="match status" value="1"/>
</dbReference>
<reference evidence="12" key="1">
    <citation type="journal article" date="2015" name="MBio">
        <title>Genome-Resolved Metagenomic Analysis Reveals Roles for Candidate Phyla and Other Microbial Community Members in Biogeochemical Transformations in Oil Reservoirs.</title>
        <authorList>
            <person name="Hu P."/>
            <person name="Tom L."/>
            <person name="Singh A."/>
            <person name="Thomas B.C."/>
            <person name="Baker B.J."/>
            <person name="Piceno Y.M."/>
            <person name="Andersen G.L."/>
            <person name="Banfield J.F."/>
        </authorList>
    </citation>
    <scope>NUCLEOTIDE SEQUENCE [LARGE SCALE GENOMIC DNA]</scope>
</reference>
<keyword evidence="8" id="KW-0408">Iron</keyword>
<dbReference type="InterPro" id="IPR003473">
    <property type="entry name" value="NadA"/>
</dbReference>
<dbReference type="AlphaFoldDB" id="A0A124F7U2"/>
<dbReference type="FunFam" id="3.40.50.10800:FF:000001">
    <property type="entry name" value="Quinolinate synthase A"/>
    <property type="match status" value="1"/>
</dbReference>
<evidence type="ECO:0000256" key="6">
    <source>
        <dbReference type="ARBA" id="ARBA00022679"/>
    </source>
</evidence>
<dbReference type="GO" id="GO:0051539">
    <property type="term" value="F:4 iron, 4 sulfur cluster binding"/>
    <property type="evidence" value="ECO:0007669"/>
    <property type="project" value="UniProtKB-KW"/>
</dbReference>
<dbReference type="Gene3D" id="3.40.50.10800">
    <property type="entry name" value="NadA-like"/>
    <property type="match status" value="3"/>
</dbReference>
<evidence type="ECO:0000256" key="4">
    <source>
        <dbReference type="ARBA" id="ARBA00022485"/>
    </source>
</evidence>
<keyword evidence="9" id="KW-0411">Iron-sulfur</keyword>
<organism evidence="11 12">
    <name type="scientific">Archaeoglobus fulgidus</name>
    <dbReference type="NCBI Taxonomy" id="2234"/>
    <lineage>
        <taxon>Archaea</taxon>
        <taxon>Methanobacteriati</taxon>
        <taxon>Methanobacteriota</taxon>
        <taxon>Archaeoglobi</taxon>
        <taxon>Archaeoglobales</taxon>
        <taxon>Archaeoglobaceae</taxon>
        <taxon>Archaeoglobus</taxon>
    </lineage>
</organism>
<gene>
    <name evidence="11" type="ORF">XD40_2206</name>
</gene>
<dbReference type="NCBIfam" id="TIGR00550">
    <property type="entry name" value="nadA"/>
    <property type="match status" value="1"/>
</dbReference>
<dbReference type="PATRIC" id="fig|2234.6.peg.1378"/>
<dbReference type="EMBL" id="LGEQ01000064">
    <property type="protein sequence ID" value="KUJ92606.1"/>
    <property type="molecule type" value="Genomic_DNA"/>
</dbReference>
<dbReference type="PANTHER" id="PTHR30573:SF0">
    <property type="entry name" value="QUINOLINATE SYNTHASE, CHLOROPLASTIC"/>
    <property type="match status" value="1"/>
</dbReference>
<dbReference type="SUPFAM" id="SSF142754">
    <property type="entry name" value="NadA-like"/>
    <property type="match status" value="1"/>
</dbReference>
<comment type="cofactor">
    <cofactor evidence="1">
        <name>[4Fe-4S] cluster</name>
        <dbReference type="ChEBI" id="CHEBI:49883"/>
    </cofactor>
</comment>
<evidence type="ECO:0000256" key="3">
    <source>
        <dbReference type="ARBA" id="ARBA00012669"/>
    </source>
</evidence>
<evidence type="ECO:0000313" key="11">
    <source>
        <dbReference type="EMBL" id="KUJ92606.1"/>
    </source>
</evidence>
<evidence type="ECO:0000256" key="9">
    <source>
        <dbReference type="ARBA" id="ARBA00023014"/>
    </source>
</evidence>
<keyword evidence="7" id="KW-0479">Metal-binding</keyword>
<dbReference type="UniPathway" id="UPA00253">
    <property type="reaction ID" value="UER00327"/>
</dbReference>
<evidence type="ECO:0000313" key="12">
    <source>
        <dbReference type="Proteomes" id="UP000054307"/>
    </source>
</evidence>
<evidence type="ECO:0000256" key="1">
    <source>
        <dbReference type="ARBA" id="ARBA00001966"/>
    </source>
</evidence>